<evidence type="ECO:0008006" key="3">
    <source>
        <dbReference type="Google" id="ProtNLM"/>
    </source>
</evidence>
<reference evidence="1" key="1">
    <citation type="submission" date="2016-04" db="EMBL/GenBank/DDBJ databases">
        <authorList>
            <person name="Evans L.H."/>
            <person name="Alamgir A."/>
            <person name="Owens N."/>
            <person name="Weber N.D."/>
            <person name="Virtaneva K."/>
            <person name="Barbian K."/>
            <person name="Babar A."/>
            <person name="Rosenke K."/>
        </authorList>
    </citation>
    <scope>NUCLEOTIDE SEQUENCE [LARGE SCALE GENOMIC DNA]</scope>
    <source>
        <strain evidence="1">CBS 101.48</strain>
    </source>
</reference>
<dbReference type="Proteomes" id="UP000078561">
    <property type="component" value="Unassembled WGS sequence"/>
</dbReference>
<sequence length="132" mass="14576">MGALEARRKHMAGLSTIRQSGGGGTEMELAIPVPPTLGDIQYDTNSPSVEIQHKLKFVLSIVYRSKKLIELQAVLPVVIQPKPLGLLPTYEQSSDLSFPYTPALMMALLRRHSSQQEDQTTLPTYDQVPLCS</sequence>
<gene>
    <name evidence="1" type="primary">ABSGL_00333.1 scaffold 490</name>
</gene>
<dbReference type="OrthoDB" id="2333384at2759"/>
<dbReference type="EMBL" id="LT550135">
    <property type="protein sequence ID" value="SAL95034.1"/>
    <property type="molecule type" value="Genomic_DNA"/>
</dbReference>
<accession>A0A163IS47</accession>
<organism evidence="1">
    <name type="scientific">Absidia glauca</name>
    <name type="common">Pin mould</name>
    <dbReference type="NCBI Taxonomy" id="4829"/>
    <lineage>
        <taxon>Eukaryota</taxon>
        <taxon>Fungi</taxon>
        <taxon>Fungi incertae sedis</taxon>
        <taxon>Mucoromycota</taxon>
        <taxon>Mucoromycotina</taxon>
        <taxon>Mucoromycetes</taxon>
        <taxon>Mucorales</taxon>
        <taxon>Cunninghamellaceae</taxon>
        <taxon>Absidia</taxon>
    </lineage>
</organism>
<proteinExistence type="predicted"/>
<evidence type="ECO:0000313" key="2">
    <source>
        <dbReference type="Proteomes" id="UP000078561"/>
    </source>
</evidence>
<dbReference type="InParanoid" id="A0A163IS47"/>
<evidence type="ECO:0000313" key="1">
    <source>
        <dbReference type="EMBL" id="SAL95034.1"/>
    </source>
</evidence>
<protein>
    <recommendedName>
        <fullName evidence="3">Arrestin C-terminal-like domain-containing protein</fullName>
    </recommendedName>
</protein>
<dbReference type="STRING" id="4829.A0A163IS47"/>
<dbReference type="AlphaFoldDB" id="A0A163IS47"/>
<name>A0A163IS47_ABSGL</name>
<keyword evidence="2" id="KW-1185">Reference proteome</keyword>